<gene>
    <name evidence="3" type="ORF">SAMN05445060_2421</name>
</gene>
<dbReference type="RefSeq" id="WP_083709848.1">
    <property type="nucleotide sequence ID" value="NZ_FTNT01000006.1"/>
</dbReference>
<feature type="region of interest" description="Disordered" evidence="1">
    <location>
        <begin position="1"/>
        <end position="27"/>
    </location>
</feature>
<dbReference type="Proteomes" id="UP000186218">
    <property type="component" value="Unassembled WGS sequence"/>
</dbReference>
<sequence>MSSGSPSSSPVSEVSTTHDRVSSDRVGADHPGIRQLFGVLLAGELAAFYRLTDEAQLAPDLQGRLAMARMAASEMRHFEVLAGRLSSEVAVEDAIVRFAPVLERYHSSTPPNTWLEALVKSYIGDGLAADFYLEVASVLPTEAEQVVRTVMAETASSHFACAEVRRAVTENPDLIAPLTLWGRRLLGEAITQAQHVLAAEDTITDLLFAGSDLNRMAEFFESIQDRHVTRMSDLGLG</sequence>
<dbReference type="STRING" id="1344003.SAMN05445060_2421"/>
<dbReference type="OrthoDB" id="3728083at2"/>
<proteinExistence type="predicted"/>
<protein>
    <submittedName>
        <fullName evidence="3">tRNA-(MS[2]IO[6]A)-hydroxylase (MiaE)-like</fullName>
    </submittedName>
</protein>
<keyword evidence="4" id="KW-1185">Reference proteome</keyword>
<dbReference type="CDD" id="cd00657">
    <property type="entry name" value="Ferritin_like"/>
    <property type="match status" value="1"/>
</dbReference>
<dbReference type="InterPro" id="IPR009078">
    <property type="entry name" value="Ferritin-like_SF"/>
</dbReference>
<dbReference type="InterPro" id="IPR059125">
    <property type="entry name" value="Ferritin_actino"/>
</dbReference>
<dbReference type="AlphaFoldDB" id="A0A1N7FYM5"/>
<feature type="compositionally biased region" description="Basic and acidic residues" evidence="1">
    <location>
        <begin position="16"/>
        <end position="27"/>
    </location>
</feature>
<evidence type="ECO:0000259" key="2">
    <source>
        <dbReference type="Pfam" id="PF13794"/>
    </source>
</evidence>
<feature type="compositionally biased region" description="Low complexity" evidence="1">
    <location>
        <begin position="1"/>
        <end position="15"/>
    </location>
</feature>
<evidence type="ECO:0000313" key="3">
    <source>
        <dbReference type="EMBL" id="SIS05422.1"/>
    </source>
</evidence>
<dbReference type="EMBL" id="FTNT01000006">
    <property type="protein sequence ID" value="SIS05422.1"/>
    <property type="molecule type" value="Genomic_DNA"/>
</dbReference>
<evidence type="ECO:0000313" key="4">
    <source>
        <dbReference type="Proteomes" id="UP000186218"/>
    </source>
</evidence>
<evidence type="ECO:0000256" key="1">
    <source>
        <dbReference type="SAM" id="MobiDB-lite"/>
    </source>
</evidence>
<dbReference type="Gene3D" id="1.20.1260.10">
    <property type="match status" value="1"/>
</dbReference>
<organism evidence="3 4">
    <name type="scientific">Williamsia sterculiae</name>
    <dbReference type="NCBI Taxonomy" id="1344003"/>
    <lineage>
        <taxon>Bacteria</taxon>
        <taxon>Bacillati</taxon>
        <taxon>Actinomycetota</taxon>
        <taxon>Actinomycetes</taxon>
        <taxon>Mycobacteriales</taxon>
        <taxon>Nocardiaceae</taxon>
        <taxon>Williamsia</taxon>
    </lineage>
</organism>
<dbReference type="Pfam" id="PF13794">
    <property type="entry name" value="MiaE_2"/>
    <property type="match status" value="1"/>
</dbReference>
<dbReference type="InterPro" id="IPR012347">
    <property type="entry name" value="Ferritin-like"/>
</dbReference>
<feature type="domain" description="Ferritin-like" evidence="2">
    <location>
        <begin position="33"/>
        <end position="208"/>
    </location>
</feature>
<reference evidence="3 4" key="1">
    <citation type="submission" date="2017-01" db="EMBL/GenBank/DDBJ databases">
        <authorList>
            <person name="Mah S.A."/>
            <person name="Swanson W.J."/>
            <person name="Moy G.W."/>
            <person name="Vacquier V.D."/>
        </authorList>
    </citation>
    <scope>NUCLEOTIDE SEQUENCE [LARGE SCALE GENOMIC DNA]</scope>
    <source>
        <strain evidence="3 4">CPCC 203464</strain>
    </source>
</reference>
<accession>A0A1N7FYM5</accession>
<dbReference type="SUPFAM" id="SSF47240">
    <property type="entry name" value="Ferritin-like"/>
    <property type="match status" value="1"/>
</dbReference>
<name>A0A1N7FYM5_9NOCA</name>